<dbReference type="RefSeq" id="WP_265375112.1">
    <property type="nucleotide sequence ID" value="NZ_JAMQPV010000001.1"/>
</dbReference>
<accession>A0ABT3LWN4</accession>
<organism evidence="1 2">
    <name type="scientific">Leptospira limi</name>
    <dbReference type="NCBI Taxonomy" id="2950023"/>
    <lineage>
        <taxon>Bacteria</taxon>
        <taxon>Pseudomonadati</taxon>
        <taxon>Spirochaetota</taxon>
        <taxon>Spirochaetia</taxon>
        <taxon>Leptospirales</taxon>
        <taxon>Leptospiraceae</taxon>
        <taxon>Leptospira</taxon>
    </lineage>
</organism>
<dbReference type="Proteomes" id="UP001209737">
    <property type="component" value="Unassembled WGS sequence"/>
</dbReference>
<evidence type="ECO:0000313" key="2">
    <source>
        <dbReference type="Proteomes" id="UP001209737"/>
    </source>
</evidence>
<dbReference type="InterPro" id="IPR018490">
    <property type="entry name" value="cNMP-bd_dom_sf"/>
</dbReference>
<evidence type="ECO:0000313" key="1">
    <source>
        <dbReference type="EMBL" id="MCW7462142.1"/>
    </source>
</evidence>
<sequence>MLDIPLIAEMKSKIPNMEKNWHRYEKFFIHKQVPAKTILVEKGEKSKCLFIVKQGVLRAAFEGKGKSSTIAFFCDNRIFVNPEDFSTQRLHEKFFLESILPTDLYILEEANAAIIYRENPEVKDFVIQHLIGRLFNYIDLFLSRIHYKPEERYLNLIEENPRLIQNIPQHYIASYLGVTTVSLSRIRQRVWKIVEKKGNIKTQNLITENKLLRTPHP</sequence>
<name>A0ABT3LWN4_9LEPT</name>
<comment type="caution">
    <text evidence="1">The sequence shown here is derived from an EMBL/GenBank/DDBJ whole genome shotgun (WGS) entry which is preliminary data.</text>
</comment>
<proteinExistence type="predicted"/>
<dbReference type="SUPFAM" id="SSF51206">
    <property type="entry name" value="cAMP-binding domain-like"/>
    <property type="match status" value="1"/>
</dbReference>
<dbReference type="InterPro" id="IPR014710">
    <property type="entry name" value="RmlC-like_jellyroll"/>
</dbReference>
<protein>
    <submittedName>
        <fullName evidence="1">Crp/Fnr family transcriptional regulator</fullName>
    </submittedName>
</protein>
<gene>
    <name evidence="1" type="ORF">ND812_08575</name>
</gene>
<keyword evidence="2" id="KW-1185">Reference proteome</keyword>
<dbReference type="EMBL" id="JAMQPV010000001">
    <property type="protein sequence ID" value="MCW7462142.1"/>
    <property type="molecule type" value="Genomic_DNA"/>
</dbReference>
<dbReference type="Gene3D" id="2.60.120.10">
    <property type="entry name" value="Jelly Rolls"/>
    <property type="match status" value="1"/>
</dbReference>
<reference evidence="1 2" key="1">
    <citation type="submission" date="2022-06" db="EMBL/GenBank/DDBJ databases">
        <title>Leptospira isolates from biofilms formed at urban environments.</title>
        <authorList>
            <person name="Ribeiro P.S."/>
            <person name="Sousa T."/>
            <person name="Carvalho N."/>
            <person name="Aburjaile F."/>
            <person name="Neves F."/>
            <person name="Oliveira D."/>
            <person name="Blanco L."/>
            <person name="Lima J."/>
            <person name="Costa F."/>
            <person name="Brenig B."/>
            <person name="Soares S."/>
            <person name="Ramos R."/>
            <person name="Goes-Neto A."/>
            <person name="Matiuzzi M."/>
            <person name="Azevedo V."/>
            <person name="Ristow P."/>
        </authorList>
    </citation>
    <scope>NUCLEOTIDE SEQUENCE [LARGE SCALE GENOMIC DNA]</scope>
    <source>
        <strain evidence="1 2">VSF25</strain>
    </source>
</reference>